<accession>A0A238ZKR1</accession>
<dbReference type="Proteomes" id="UP000198412">
    <property type="component" value="Unassembled WGS sequence"/>
</dbReference>
<sequence>MKLKYVYSFPLSKDMVQEWLKFVEEVNTTRNCEFTKMHERIGVTKESWYLKENENDFEVMVYTEANSQGFSEKFQNDKSEFSDWFKSEVTRIQNYNLNEAVKMPKLVLDWDESQ</sequence>
<protein>
    <recommendedName>
        <fullName evidence="3">NIPSNAP protein</fullName>
    </recommendedName>
</protein>
<dbReference type="RefSeq" id="WP_141107331.1">
    <property type="nucleotide sequence ID" value="NZ_FZNX01000007.1"/>
</dbReference>
<organism evidence="1 2">
    <name type="scientific">Lutibacter flavus</name>
    <dbReference type="NCBI Taxonomy" id="691689"/>
    <lineage>
        <taxon>Bacteria</taxon>
        <taxon>Pseudomonadati</taxon>
        <taxon>Bacteroidota</taxon>
        <taxon>Flavobacteriia</taxon>
        <taxon>Flavobacteriales</taxon>
        <taxon>Flavobacteriaceae</taxon>
        <taxon>Lutibacter</taxon>
    </lineage>
</organism>
<dbReference type="AlphaFoldDB" id="A0A238ZKR1"/>
<gene>
    <name evidence="1" type="ORF">SAMN04488111_3378</name>
</gene>
<keyword evidence="2" id="KW-1185">Reference proteome</keyword>
<evidence type="ECO:0000313" key="1">
    <source>
        <dbReference type="EMBL" id="SNR83719.1"/>
    </source>
</evidence>
<dbReference type="EMBL" id="FZNX01000007">
    <property type="protein sequence ID" value="SNR83719.1"/>
    <property type="molecule type" value="Genomic_DNA"/>
</dbReference>
<name>A0A238ZKR1_9FLAO</name>
<proteinExistence type="predicted"/>
<reference evidence="2" key="1">
    <citation type="submission" date="2017-06" db="EMBL/GenBank/DDBJ databases">
        <authorList>
            <person name="Varghese N."/>
            <person name="Submissions S."/>
        </authorList>
    </citation>
    <scope>NUCLEOTIDE SEQUENCE [LARGE SCALE GENOMIC DNA]</scope>
    <source>
        <strain evidence="2">DSM 27993</strain>
    </source>
</reference>
<evidence type="ECO:0008006" key="3">
    <source>
        <dbReference type="Google" id="ProtNLM"/>
    </source>
</evidence>
<dbReference type="OrthoDB" id="1121820at2"/>
<evidence type="ECO:0000313" key="2">
    <source>
        <dbReference type="Proteomes" id="UP000198412"/>
    </source>
</evidence>